<proteinExistence type="predicted"/>
<evidence type="ECO:0000256" key="5">
    <source>
        <dbReference type="PROSITE-ProRule" id="PRU10141"/>
    </source>
</evidence>
<comment type="caution">
    <text evidence="8">The sequence shown here is derived from an EMBL/GenBank/DDBJ whole genome shotgun (WGS) entry which is preliminary data.</text>
</comment>
<dbReference type="SUPFAM" id="SSF56112">
    <property type="entry name" value="Protein kinase-like (PK-like)"/>
    <property type="match status" value="2"/>
</dbReference>
<evidence type="ECO:0000256" key="2">
    <source>
        <dbReference type="ARBA" id="ARBA00022741"/>
    </source>
</evidence>
<dbReference type="PANTHER" id="PTHR11042">
    <property type="entry name" value="EUKARYOTIC TRANSLATION INITIATION FACTOR 2-ALPHA KINASE EIF2-ALPHA KINASE -RELATED"/>
    <property type="match status" value="1"/>
</dbReference>
<dbReference type="PROSITE" id="PS00107">
    <property type="entry name" value="PROTEIN_KINASE_ATP"/>
    <property type="match status" value="1"/>
</dbReference>
<feature type="region of interest" description="Disordered" evidence="6">
    <location>
        <begin position="1"/>
        <end position="73"/>
    </location>
</feature>
<keyword evidence="2 5" id="KW-0547">Nucleotide-binding</keyword>
<dbReference type="Proteomes" id="UP001320420">
    <property type="component" value="Unassembled WGS sequence"/>
</dbReference>
<keyword evidence="9" id="KW-1185">Reference proteome</keyword>
<evidence type="ECO:0000313" key="8">
    <source>
        <dbReference type="EMBL" id="KAK7752617.1"/>
    </source>
</evidence>
<sequence length="578" mass="62890">MSLFRRPSDSSSEDSDDSAASAQTPSNRKPVFPSSSSRGGGNGNGGASASSEPDVESVSASDLQTELSVGPGASLDEHRDVMLASLLEDHFRTLAAEALNSAHPGKGYTRHSPEVQPLAEQLFRQTGQTLSSNSLLSSSSVDRGLREKRHQYLSGLDNLAAGGLNPAAGLLNPMRDLMIQPSKLPHPANDLQLTLQPHFHSHYLSNFEELALLGKGAFGKVFECRNSLDQTKYAVKKIPLSPKLTKRYYEGSHGEMEELLREVKALAMLDHANVVRYHATWIEQPWQALVSMGHQITPEFARAITTQPGKRQLLLDDRSFDAGKDSDLSFSAGLEKPGSYSGIVFGEDTASNPLDEESKRVGVQGLQWSEGNSSQQRALELSTSDDSTSDIFTDGKAAAHSKEVDHATDRRGEEVFHRWLNPRIGDFGLVAQLAKEGLLDDAAYCKSDGGSHKPVGTAYYRPPKWRGVGDSTSSSSSNASPIDEKVDIFALGVVFTEMLWRCGTAMERVDMLKGLQRGSLPSGLRHKLEAEGLDNPVVEEVLTLINAMVDPNPFERWTGARVKKTVEGLLGRLSSWSH</sequence>
<name>A0AAN9USP9_9PEZI</name>
<dbReference type="GO" id="GO:0005634">
    <property type="term" value="C:nucleus"/>
    <property type="evidence" value="ECO:0007669"/>
    <property type="project" value="TreeGrafter"/>
</dbReference>
<evidence type="ECO:0000256" key="4">
    <source>
        <dbReference type="ARBA" id="ARBA00022840"/>
    </source>
</evidence>
<dbReference type="Gene3D" id="3.30.200.20">
    <property type="entry name" value="Phosphorylase Kinase, domain 1"/>
    <property type="match status" value="1"/>
</dbReference>
<dbReference type="InterPro" id="IPR050339">
    <property type="entry name" value="CC_SR_Kinase"/>
</dbReference>
<organism evidence="8 9">
    <name type="scientific">Diatrype stigma</name>
    <dbReference type="NCBI Taxonomy" id="117547"/>
    <lineage>
        <taxon>Eukaryota</taxon>
        <taxon>Fungi</taxon>
        <taxon>Dikarya</taxon>
        <taxon>Ascomycota</taxon>
        <taxon>Pezizomycotina</taxon>
        <taxon>Sordariomycetes</taxon>
        <taxon>Xylariomycetidae</taxon>
        <taxon>Xylariales</taxon>
        <taxon>Diatrypaceae</taxon>
        <taxon>Diatrype</taxon>
    </lineage>
</organism>
<reference evidence="8 9" key="1">
    <citation type="submission" date="2024-02" db="EMBL/GenBank/DDBJ databases">
        <title>De novo assembly and annotation of 12 fungi associated with fruit tree decline syndrome in Ontario, Canada.</title>
        <authorList>
            <person name="Sulman M."/>
            <person name="Ellouze W."/>
            <person name="Ilyukhin E."/>
        </authorList>
    </citation>
    <scope>NUCLEOTIDE SEQUENCE [LARGE SCALE GENOMIC DNA]</scope>
    <source>
        <strain evidence="8 9">M11/M66-122</strain>
    </source>
</reference>
<feature type="binding site" evidence="5">
    <location>
        <position position="237"/>
    </location>
    <ligand>
        <name>ATP</name>
        <dbReference type="ChEBI" id="CHEBI:30616"/>
    </ligand>
</feature>
<evidence type="ECO:0000256" key="3">
    <source>
        <dbReference type="ARBA" id="ARBA00022777"/>
    </source>
</evidence>
<dbReference type="InterPro" id="IPR000719">
    <property type="entry name" value="Prot_kinase_dom"/>
</dbReference>
<evidence type="ECO:0000313" key="9">
    <source>
        <dbReference type="Proteomes" id="UP001320420"/>
    </source>
</evidence>
<keyword evidence="1" id="KW-0808">Transferase</keyword>
<dbReference type="PANTHER" id="PTHR11042:SF91">
    <property type="entry name" value="EUKARYOTIC TRANSLATION INITIATION FACTOR 2-ALPHA KINASE"/>
    <property type="match status" value="1"/>
</dbReference>
<dbReference type="Pfam" id="PF00069">
    <property type="entry name" value="Pkinase"/>
    <property type="match status" value="1"/>
</dbReference>
<protein>
    <recommendedName>
        <fullName evidence="7">Protein kinase domain-containing protein</fullName>
    </recommendedName>
</protein>
<evidence type="ECO:0000256" key="6">
    <source>
        <dbReference type="SAM" id="MobiDB-lite"/>
    </source>
</evidence>
<dbReference type="AlphaFoldDB" id="A0AAN9USP9"/>
<dbReference type="InterPro" id="IPR017441">
    <property type="entry name" value="Protein_kinase_ATP_BS"/>
</dbReference>
<feature type="compositionally biased region" description="Polar residues" evidence="6">
    <location>
        <begin position="58"/>
        <end position="67"/>
    </location>
</feature>
<dbReference type="GO" id="GO:0004694">
    <property type="term" value="F:eukaryotic translation initiation factor 2alpha kinase activity"/>
    <property type="evidence" value="ECO:0007669"/>
    <property type="project" value="TreeGrafter"/>
</dbReference>
<evidence type="ECO:0000256" key="1">
    <source>
        <dbReference type="ARBA" id="ARBA00022679"/>
    </source>
</evidence>
<accession>A0AAN9USP9</accession>
<feature type="region of interest" description="Disordered" evidence="6">
    <location>
        <begin position="369"/>
        <end position="390"/>
    </location>
</feature>
<dbReference type="GO" id="GO:0005737">
    <property type="term" value="C:cytoplasm"/>
    <property type="evidence" value="ECO:0007669"/>
    <property type="project" value="TreeGrafter"/>
</dbReference>
<dbReference type="PROSITE" id="PS50011">
    <property type="entry name" value="PROTEIN_KINASE_DOM"/>
    <property type="match status" value="1"/>
</dbReference>
<evidence type="ECO:0000259" key="7">
    <source>
        <dbReference type="PROSITE" id="PS50011"/>
    </source>
</evidence>
<dbReference type="Gene3D" id="1.10.510.10">
    <property type="entry name" value="Transferase(Phosphotransferase) domain 1"/>
    <property type="match status" value="1"/>
</dbReference>
<feature type="domain" description="Protein kinase" evidence="7">
    <location>
        <begin position="207"/>
        <end position="578"/>
    </location>
</feature>
<dbReference type="GO" id="GO:0005524">
    <property type="term" value="F:ATP binding"/>
    <property type="evidence" value="ECO:0007669"/>
    <property type="project" value="UniProtKB-UniRule"/>
</dbReference>
<keyword evidence="4 5" id="KW-0067">ATP-binding</keyword>
<dbReference type="InterPro" id="IPR011009">
    <property type="entry name" value="Kinase-like_dom_sf"/>
</dbReference>
<keyword evidence="3" id="KW-0418">Kinase</keyword>
<gene>
    <name evidence="8" type="ORF">SLS62_005386</name>
</gene>
<dbReference type="EMBL" id="JAKJXP020000036">
    <property type="protein sequence ID" value="KAK7752617.1"/>
    <property type="molecule type" value="Genomic_DNA"/>
</dbReference>